<protein>
    <submittedName>
        <fullName evidence="2">Uncharacterized protein</fullName>
    </submittedName>
</protein>
<name>A0A285H2V4_9FIRM</name>
<keyword evidence="3" id="KW-1185">Reference proteome</keyword>
<proteinExistence type="predicted"/>
<keyword evidence="1" id="KW-0812">Transmembrane</keyword>
<evidence type="ECO:0000313" key="2">
    <source>
        <dbReference type="EMBL" id="SNY28811.1"/>
    </source>
</evidence>
<reference evidence="3" key="1">
    <citation type="submission" date="2017-09" db="EMBL/GenBank/DDBJ databases">
        <authorList>
            <person name="Varghese N."/>
            <person name="Submissions S."/>
        </authorList>
    </citation>
    <scope>NUCLEOTIDE SEQUENCE [LARGE SCALE GENOMIC DNA]</scope>
    <source>
        <strain evidence="3">MSL47</strain>
    </source>
</reference>
<keyword evidence="1" id="KW-1133">Transmembrane helix</keyword>
<organism evidence="2 3">
    <name type="scientific">Orenia metallireducens</name>
    <dbReference type="NCBI Taxonomy" id="1413210"/>
    <lineage>
        <taxon>Bacteria</taxon>
        <taxon>Bacillati</taxon>
        <taxon>Bacillota</taxon>
        <taxon>Clostridia</taxon>
        <taxon>Halanaerobiales</taxon>
        <taxon>Halobacteroidaceae</taxon>
        <taxon>Orenia</taxon>
    </lineage>
</organism>
<accession>A0A285H2V4</accession>
<dbReference type="Proteomes" id="UP000219573">
    <property type="component" value="Unassembled WGS sequence"/>
</dbReference>
<dbReference type="AlphaFoldDB" id="A0A285H2V4"/>
<keyword evidence="1" id="KW-0472">Membrane</keyword>
<evidence type="ECO:0000313" key="3">
    <source>
        <dbReference type="Proteomes" id="UP000219573"/>
    </source>
</evidence>
<dbReference type="EMBL" id="OBDZ01000012">
    <property type="protein sequence ID" value="SNY28811.1"/>
    <property type="molecule type" value="Genomic_DNA"/>
</dbReference>
<evidence type="ECO:0000256" key="1">
    <source>
        <dbReference type="SAM" id="Phobius"/>
    </source>
</evidence>
<sequence length="62" mass="7545">MGGNYLIIIISIIILYFFSRLYLYYLLESLYNRSYLAKEETDIDIDKIKDDYIKLFDQKYLS</sequence>
<gene>
    <name evidence="2" type="ORF">SAMN06265827_11256</name>
</gene>
<feature type="transmembrane region" description="Helical" evidence="1">
    <location>
        <begin position="6"/>
        <end position="27"/>
    </location>
</feature>